<dbReference type="AlphaFoldDB" id="A0AAV4K574"/>
<proteinExistence type="predicted"/>
<dbReference type="EMBL" id="BMAT01010593">
    <property type="protein sequence ID" value="GFS27996.1"/>
    <property type="molecule type" value="Genomic_DNA"/>
</dbReference>
<evidence type="ECO:0000313" key="2">
    <source>
        <dbReference type="EMBL" id="GFS27996.1"/>
    </source>
</evidence>
<feature type="compositionally biased region" description="Basic and acidic residues" evidence="1">
    <location>
        <begin position="78"/>
        <end position="94"/>
    </location>
</feature>
<organism evidence="2 3">
    <name type="scientific">Elysia marginata</name>
    <dbReference type="NCBI Taxonomy" id="1093978"/>
    <lineage>
        <taxon>Eukaryota</taxon>
        <taxon>Metazoa</taxon>
        <taxon>Spiralia</taxon>
        <taxon>Lophotrochozoa</taxon>
        <taxon>Mollusca</taxon>
        <taxon>Gastropoda</taxon>
        <taxon>Heterobranchia</taxon>
        <taxon>Euthyneura</taxon>
        <taxon>Panpulmonata</taxon>
        <taxon>Sacoglossa</taxon>
        <taxon>Placobranchoidea</taxon>
        <taxon>Plakobranchidae</taxon>
        <taxon>Elysia</taxon>
    </lineage>
</organism>
<gene>
    <name evidence="2" type="ORF">ElyMa_005325100</name>
</gene>
<keyword evidence="3" id="KW-1185">Reference proteome</keyword>
<sequence>MTIFAPNLCMLHIVGKVLRIHTVNCSNNTDPGEEQIAGDDAERITEESVDGFIESKGTPSTNETSEDKYMEQSGTIDSFDKSSDCSSRKGKPNDLDTGVDGNK</sequence>
<accession>A0AAV4K574</accession>
<dbReference type="Proteomes" id="UP000762676">
    <property type="component" value="Unassembled WGS sequence"/>
</dbReference>
<name>A0AAV4K574_9GAST</name>
<protein>
    <submittedName>
        <fullName evidence="2">Uncharacterized protein</fullName>
    </submittedName>
</protein>
<evidence type="ECO:0000313" key="3">
    <source>
        <dbReference type="Proteomes" id="UP000762676"/>
    </source>
</evidence>
<reference evidence="2 3" key="1">
    <citation type="journal article" date="2021" name="Elife">
        <title>Chloroplast acquisition without the gene transfer in kleptoplastic sea slugs, Plakobranchus ocellatus.</title>
        <authorList>
            <person name="Maeda T."/>
            <person name="Takahashi S."/>
            <person name="Yoshida T."/>
            <person name="Shimamura S."/>
            <person name="Takaki Y."/>
            <person name="Nagai Y."/>
            <person name="Toyoda A."/>
            <person name="Suzuki Y."/>
            <person name="Arimoto A."/>
            <person name="Ishii H."/>
            <person name="Satoh N."/>
            <person name="Nishiyama T."/>
            <person name="Hasebe M."/>
            <person name="Maruyama T."/>
            <person name="Minagawa J."/>
            <person name="Obokata J."/>
            <person name="Shigenobu S."/>
        </authorList>
    </citation>
    <scope>NUCLEOTIDE SEQUENCE [LARGE SCALE GENOMIC DNA]</scope>
</reference>
<comment type="caution">
    <text evidence="2">The sequence shown here is derived from an EMBL/GenBank/DDBJ whole genome shotgun (WGS) entry which is preliminary data.</text>
</comment>
<evidence type="ECO:0000256" key="1">
    <source>
        <dbReference type="SAM" id="MobiDB-lite"/>
    </source>
</evidence>
<feature type="region of interest" description="Disordered" evidence="1">
    <location>
        <begin position="48"/>
        <end position="103"/>
    </location>
</feature>